<reference evidence="2" key="1">
    <citation type="journal article" date="2023" name="Mol. Biol. Evol.">
        <title>Third-Generation Sequencing Reveals the Adaptive Role of the Epigenome in Three Deep-Sea Polychaetes.</title>
        <authorList>
            <person name="Perez M."/>
            <person name="Aroh O."/>
            <person name="Sun Y."/>
            <person name="Lan Y."/>
            <person name="Juniper S.K."/>
            <person name="Young C.R."/>
            <person name="Angers B."/>
            <person name="Qian P.Y."/>
        </authorList>
    </citation>
    <scope>NUCLEOTIDE SEQUENCE</scope>
    <source>
        <strain evidence="2">R07B-5</strain>
    </source>
</reference>
<keyword evidence="3" id="KW-1185">Reference proteome</keyword>
<sequence length="436" mass="47534">MREAQYGRMKSSRCISRNYGYLGCSSDVLSIADARCSGRHRCEIAIPDKAMSAQTDCPDDLKLYLVSSYECLRVVTPEVSMCYVRRPVKVHATESTTTTPSGYLASIITEKTHCGATDRPWVLDAAPGQQINFTLYNFGASFAKKTSDLTQRHCRVYAIIKDVNEGKSVTVCAGTKRVRTVHVSSSHLVEVRLLPGNAKTLGYFLLHYQVFGCLDLVAPSGGWVKRNGDVTTIGCAHTNDRWRLYCRNNTWHGTAIANCSSLASARRGDGYSTAKTTAIVVITLVALAVGGSIFLCGIVFMYRMHAAEQAAETSVVFGPQLPRMEGGKADPQLSPYCKATASPGDNAYETVDDTTVDVAPSGESAEHANADYAVTQFLFSQSDCRMLQATPAMGPRFHDGRPHFHQYYELEDAGKTADDVINAGDFTAKPIVSRNV</sequence>
<name>A0AAD9KHE7_RIDPI</name>
<dbReference type="EMBL" id="JAODUO010001046">
    <property type="protein sequence ID" value="KAK2171619.1"/>
    <property type="molecule type" value="Genomic_DNA"/>
</dbReference>
<organism evidence="2 3">
    <name type="scientific">Ridgeia piscesae</name>
    <name type="common">Tubeworm</name>
    <dbReference type="NCBI Taxonomy" id="27915"/>
    <lineage>
        <taxon>Eukaryota</taxon>
        <taxon>Metazoa</taxon>
        <taxon>Spiralia</taxon>
        <taxon>Lophotrochozoa</taxon>
        <taxon>Annelida</taxon>
        <taxon>Polychaeta</taxon>
        <taxon>Sedentaria</taxon>
        <taxon>Canalipalpata</taxon>
        <taxon>Sabellida</taxon>
        <taxon>Siboglinidae</taxon>
        <taxon>Ridgeia</taxon>
    </lineage>
</organism>
<comment type="caution">
    <text evidence="2">The sequence shown here is derived from an EMBL/GenBank/DDBJ whole genome shotgun (WGS) entry which is preliminary data.</text>
</comment>
<dbReference type="Gene3D" id="2.60.120.740">
    <property type="match status" value="1"/>
</dbReference>
<proteinExistence type="predicted"/>
<dbReference type="InterPro" id="IPR043159">
    <property type="entry name" value="Lectin_gal-bd_sf"/>
</dbReference>
<evidence type="ECO:0000313" key="2">
    <source>
        <dbReference type="EMBL" id="KAK2171619.1"/>
    </source>
</evidence>
<feature type="transmembrane region" description="Helical" evidence="1">
    <location>
        <begin position="276"/>
        <end position="302"/>
    </location>
</feature>
<dbReference type="AlphaFoldDB" id="A0AAD9KHE7"/>
<keyword evidence="1" id="KW-0472">Membrane</keyword>
<gene>
    <name evidence="2" type="ORF">NP493_1050g01000</name>
</gene>
<evidence type="ECO:0000256" key="1">
    <source>
        <dbReference type="SAM" id="Phobius"/>
    </source>
</evidence>
<keyword evidence="1" id="KW-1133">Transmembrane helix</keyword>
<evidence type="ECO:0008006" key="4">
    <source>
        <dbReference type="Google" id="ProtNLM"/>
    </source>
</evidence>
<dbReference type="InterPro" id="IPR035914">
    <property type="entry name" value="Sperma_CUB_dom_sf"/>
</dbReference>
<protein>
    <recommendedName>
        <fullName evidence="4">SUEL-type lectin domain-containing protein</fullName>
    </recommendedName>
</protein>
<dbReference type="CDD" id="cd22823">
    <property type="entry name" value="Gal_Rha_Lectin"/>
    <property type="match status" value="1"/>
</dbReference>
<dbReference type="Proteomes" id="UP001209878">
    <property type="component" value="Unassembled WGS sequence"/>
</dbReference>
<keyword evidence="1" id="KW-0812">Transmembrane</keyword>
<dbReference type="PANTHER" id="PTHR46780">
    <property type="entry name" value="PROTEIN EVA-1"/>
    <property type="match status" value="1"/>
</dbReference>
<dbReference type="SUPFAM" id="SSF49854">
    <property type="entry name" value="Spermadhesin, CUB domain"/>
    <property type="match status" value="1"/>
</dbReference>
<evidence type="ECO:0000313" key="3">
    <source>
        <dbReference type="Proteomes" id="UP001209878"/>
    </source>
</evidence>
<accession>A0AAD9KHE7</accession>